<dbReference type="GO" id="GO:0035643">
    <property type="term" value="F:L-DOPA receptor activity"/>
    <property type="evidence" value="ECO:0007669"/>
    <property type="project" value="TreeGrafter"/>
</dbReference>
<dbReference type="PANTHER" id="PTHR15177">
    <property type="entry name" value="G-PROTEIN COUPLED RECEPTOR 143"/>
    <property type="match status" value="1"/>
</dbReference>
<dbReference type="Proteomes" id="UP000499080">
    <property type="component" value="Unassembled WGS sequence"/>
</dbReference>
<dbReference type="GO" id="GO:0050848">
    <property type="term" value="P:regulation of calcium-mediated signaling"/>
    <property type="evidence" value="ECO:0007669"/>
    <property type="project" value="TreeGrafter"/>
</dbReference>
<reference evidence="2 3" key="1">
    <citation type="journal article" date="2019" name="Sci. Rep.">
        <title>Orb-weaving spider Araneus ventricosus genome elucidates the spidroin gene catalogue.</title>
        <authorList>
            <person name="Kono N."/>
            <person name="Nakamura H."/>
            <person name="Ohtoshi R."/>
            <person name="Moran D.A.P."/>
            <person name="Shinohara A."/>
            <person name="Yoshida Y."/>
            <person name="Fujiwara M."/>
            <person name="Mori M."/>
            <person name="Tomita M."/>
            <person name="Arakawa K."/>
        </authorList>
    </citation>
    <scope>NUCLEOTIDE SEQUENCE [LARGE SCALE GENOMIC DNA]</scope>
</reference>
<sequence length="148" mass="17328">MVMNPILYYLSSKNVRILLTGGLGQLTYLEHNLLAALKEKFFCIVLVFYVCWFPNVLNGIMLWGFWESLSYKFMIGLWYVMAVLNPLQAILNSLVYKGWDDCRSSWREVKSFCCCRDQPHPGLMLEISDSDHQFTPERPTFSTNNYFD</sequence>
<dbReference type="PANTHER" id="PTHR15177:SF2">
    <property type="entry name" value="G-PROTEIN COUPLED RECEPTOR 143"/>
    <property type="match status" value="1"/>
</dbReference>
<feature type="transmembrane region" description="Helical" evidence="1">
    <location>
        <begin position="41"/>
        <end position="65"/>
    </location>
</feature>
<name>A0A4Y2A7N4_ARAVE</name>
<gene>
    <name evidence="2" type="ORF">AVEN_154902_1</name>
</gene>
<dbReference type="GO" id="GO:0072545">
    <property type="term" value="F:L-tyrosine binding"/>
    <property type="evidence" value="ECO:0007669"/>
    <property type="project" value="InterPro"/>
</dbReference>
<feature type="transmembrane region" description="Helical" evidence="1">
    <location>
        <begin position="77"/>
        <end position="96"/>
    </location>
</feature>
<organism evidence="2 3">
    <name type="scientific">Araneus ventricosus</name>
    <name type="common">Orbweaver spider</name>
    <name type="synonym">Epeira ventricosa</name>
    <dbReference type="NCBI Taxonomy" id="182803"/>
    <lineage>
        <taxon>Eukaryota</taxon>
        <taxon>Metazoa</taxon>
        <taxon>Ecdysozoa</taxon>
        <taxon>Arthropoda</taxon>
        <taxon>Chelicerata</taxon>
        <taxon>Arachnida</taxon>
        <taxon>Araneae</taxon>
        <taxon>Araneomorphae</taxon>
        <taxon>Entelegynae</taxon>
        <taxon>Araneoidea</taxon>
        <taxon>Araneidae</taxon>
        <taxon>Araneus</taxon>
    </lineage>
</organism>
<evidence type="ECO:0000313" key="3">
    <source>
        <dbReference type="Proteomes" id="UP000499080"/>
    </source>
</evidence>
<evidence type="ECO:0000256" key="1">
    <source>
        <dbReference type="SAM" id="Phobius"/>
    </source>
</evidence>
<dbReference type="AlphaFoldDB" id="A0A4Y2A7N4"/>
<dbReference type="GO" id="GO:0072544">
    <property type="term" value="F:L-DOPA binding"/>
    <property type="evidence" value="ECO:0007669"/>
    <property type="project" value="InterPro"/>
</dbReference>
<accession>A0A4Y2A7N4</accession>
<protein>
    <submittedName>
        <fullName evidence="2">Uncharacterized protein</fullName>
    </submittedName>
</protein>
<dbReference type="OrthoDB" id="10069455at2759"/>
<dbReference type="GO" id="GO:0035240">
    <property type="term" value="F:dopamine binding"/>
    <property type="evidence" value="ECO:0007669"/>
    <property type="project" value="InterPro"/>
</dbReference>
<keyword evidence="1" id="KW-0812">Transmembrane</keyword>
<proteinExistence type="predicted"/>
<comment type="caution">
    <text evidence="2">The sequence shown here is derived from an EMBL/GenBank/DDBJ whole genome shotgun (WGS) entry which is preliminary data.</text>
</comment>
<dbReference type="GO" id="GO:0032438">
    <property type="term" value="P:melanosome organization"/>
    <property type="evidence" value="ECO:0007669"/>
    <property type="project" value="TreeGrafter"/>
</dbReference>
<dbReference type="GO" id="GO:0005886">
    <property type="term" value="C:plasma membrane"/>
    <property type="evidence" value="ECO:0007669"/>
    <property type="project" value="TreeGrafter"/>
</dbReference>
<dbReference type="InterPro" id="IPR001414">
    <property type="entry name" value="GPR143"/>
</dbReference>
<dbReference type="Pfam" id="PF02101">
    <property type="entry name" value="Ocular_alb"/>
    <property type="match status" value="1"/>
</dbReference>
<dbReference type="EMBL" id="BGPR01000008">
    <property type="protein sequence ID" value="GBL75567.1"/>
    <property type="molecule type" value="Genomic_DNA"/>
</dbReference>
<keyword evidence="1" id="KW-0472">Membrane</keyword>
<keyword evidence="3" id="KW-1185">Reference proteome</keyword>
<evidence type="ECO:0000313" key="2">
    <source>
        <dbReference type="EMBL" id="GBL75567.1"/>
    </source>
</evidence>
<keyword evidence="1" id="KW-1133">Transmembrane helix</keyword>